<dbReference type="KEGG" id="sdyn:Mal52_54030"/>
<evidence type="ECO:0000256" key="6">
    <source>
        <dbReference type="ARBA" id="ARBA00023136"/>
    </source>
</evidence>
<dbReference type="InterPro" id="IPR002524">
    <property type="entry name" value="Cation_efflux"/>
</dbReference>
<dbReference type="InterPro" id="IPR058533">
    <property type="entry name" value="Cation_efflux_TM"/>
</dbReference>
<feature type="transmembrane region" description="Helical" evidence="7">
    <location>
        <begin position="158"/>
        <end position="179"/>
    </location>
</feature>
<dbReference type="InterPro" id="IPR050291">
    <property type="entry name" value="CDF_Transporter"/>
</dbReference>
<dbReference type="PANTHER" id="PTHR43840">
    <property type="entry name" value="MITOCHONDRIAL METAL TRANSPORTER 1-RELATED"/>
    <property type="match status" value="1"/>
</dbReference>
<feature type="transmembrane region" description="Helical" evidence="7">
    <location>
        <begin position="51"/>
        <end position="75"/>
    </location>
</feature>
<keyword evidence="6 7" id="KW-0472">Membrane</keyword>
<evidence type="ECO:0000256" key="2">
    <source>
        <dbReference type="ARBA" id="ARBA00008114"/>
    </source>
</evidence>
<dbReference type="Proteomes" id="UP000319383">
    <property type="component" value="Chromosome"/>
</dbReference>
<dbReference type="SUPFAM" id="SSF160240">
    <property type="entry name" value="Cation efflux protein cytoplasmic domain-like"/>
    <property type="match status" value="1"/>
</dbReference>
<evidence type="ECO:0000256" key="7">
    <source>
        <dbReference type="SAM" id="Phobius"/>
    </source>
</evidence>
<feature type="domain" description="Cation efflux protein cytoplasmic" evidence="9">
    <location>
        <begin position="256"/>
        <end position="334"/>
    </location>
</feature>
<evidence type="ECO:0000259" key="9">
    <source>
        <dbReference type="Pfam" id="PF16916"/>
    </source>
</evidence>
<evidence type="ECO:0000256" key="1">
    <source>
        <dbReference type="ARBA" id="ARBA00004141"/>
    </source>
</evidence>
<feature type="domain" description="Cation efflux protein transmembrane" evidence="8">
    <location>
        <begin position="56"/>
        <end position="252"/>
    </location>
</feature>
<keyword evidence="11" id="KW-1185">Reference proteome</keyword>
<feature type="transmembrane region" description="Helical" evidence="7">
    <location>
        <begin position="199"/>
        <end position="220"/>
    </location>
</feature>
<dbReference type="Gene3D" id="3.30.70.1350">
    <property type="entry name" value="Cation efflux protein, cytoplasmic domain"/>
    <property type="match status" value="1"/>
</dbReference>
<keyword evidence="3" id="KW-0813">Transport</keyword>
<comment type="subcellular location">
    <subcellularLocation>
        <location evidence="1">Membrane</location>
        <topology evidence="1">Multi-pass membrane protein</topology>
    </subcellularLocation>
</comment>
<comment type="similarity">
    <text evidence="2">Belongs to the cation diffusion facilitator (CDF) transporter (TC 2.A.4) family.</text>
</comment>
<dbReference type="EMBL" id="CP036276">
    <property type="protein sequence ID" value="QDU46880.1"/>
    <property type="molecule type" value="Genomic_DNA"/>
</dbReference>
<sequence>MSRNCFFYHNHFLPVQTIKINNNVDPHREFPDPVGLPETVDLARATRTSRLVGVSTIGVVVRLLIIGIELAGVWVWGYSVLLVDAVASLADVVASVAIIIAIKIAERPPDEDHPFGHGRFEPLAGMQMGILICMLGGGVIGQQFFAVFTEAPAGNVNVWVAAIPLAAAVIFELICRMILRIGRREHSTALISEAYHYRVDGITSLLAAIGLLVASAIPQFSNLVDHIGAMLLAAIMLGLGATAVWQNVHQLLDRVPDSEWFQRVRASAEKVEGVLDVEKVRMQCAGPDAHVDIDIEVDPLQTVSEAHVITQHVRAQIQTDWPAVRDVVVHVEPYFDGDH</sequence>
<evidence type="ECO:0000259" key="8">
    <source>
        <dbReference type="Pfam" id="PF01545"/>
    </source>
</evidence>
<dbReference type="RefSeq" id="WP_231962442.1">
    <property type="nucleotide sequence ID" value="NZ_CP036276.1"/>
</dbReference>
<protein>
    <submittedName>
        <fullName evidence="10">Putative cation efflux system protein</fullName>
    </submittedName>
</protein>
<evidence type="ECO:0000313" key="10">
    <source>
        <dbReference type="EMBL" id="QDU46880.1"/>
    </source>
</evidence>
<name>A0A517ZWQ2_9PLAN</name>
<dbReference type="Pfam" id="PF01545">
    <property type="entry name" value="Cation_efflux"/>
    <property type="match status" value="1"/>
</dbReference>
<evidence type="ECO:0000313" key="11">
    <source>
        <dbReference type="Proteomes" id="UP000319383"/>
    </source>
</evidence>
<keyword evidence="5 7" id="KW-1133">Transmembrane helix</keyword>
<dbReference type="Pfam" id="PF16916">
    <property type="entry name" value="ZT_dimer"/>
    <property type="match status" value="1"/>
</dbReference>
<keyword evidence="4 7" id="KW-0812">Transmembrane</keyword>
<dbReference type="InterPro" id="IPR036837">
    <property type="entry name" value="Cation_efflux_CTD_sf"/>
</dbReference>
<accession>A0A517ZWQ2</accession>
<dbReference type="GO" id="GO:0016020">
    <property type="term" value="C:membrane"/>
    <property type="evidence" value="ECO:0007669"/>
    <property type="project" value="UniProtKB-SubCell"/>
</dbReference>
<feature type="transmembrane region" description="Helical" evidence="7">
    <location>
        <begin position="123"/>
        <end position="146"/>
    </location>
</feature>
<proteinExistence type="inferred from homology"/>
<dbReference type="NCBIfam" id="TIGR01297">
    <property type="entry name" value="CDF"/>
    <property type="match status" value="1"/>
</dbReference>
<dbReference type="PANTHER" id="PTHR43840:SF15">
    <property type="entry name" value="MITOCHONDRIAL METAL TRANSPORTER 1-RELATED"/>
    <property type="match status" value="1"/>
</dbReference>
<feature type="transmembrane region" description="Helical" evidence="7">
    <location>
        <begin position="226"/>
        <end position="245"/>
    </location>
</feature>
<feature type="transmembrane region" description="Helical" evidence="7">
    <location>
        <begin position="81"/>
        <end position="102"/>
    </location>
</feature>
<dbReference type="SUPFAM" id="SSF161111">
    <property type="entry name" value="Cation efflux protein transmembrane domain-like"/>
    <property type="match status" value="1"/>
</dbReference>
<organism evidence="10 11">
    <name type="scientific">Symmachiella dynata</name>
    <dbReference type="NCBI Taxonomy" id="2527995"/>
    <lineage>
        <taxon>Bacteria</taxon>
        <taxon>Pseudomonadati</taxon>
        <taxon>Planctomycetota</taxon>
        <taxon>Planctomycetia</taxon>
        <taxon>Planctomycetales</taxon>
        <taxon>Planctomycetaceae</taxon>
        <taxon>Symmachiella</taxon>
    </lineage>
</organism>
<dbReference type="Gene3D" id="1.20.1510.10">
    <property type="entry name" value="Cation efflux protein transmembrane domain"/>
    <property type="match status" value="1"/>
</dbReference>
<dbReference type="GO" id="GO:0008324">
    <property type="term" value="F:monoatomic cation transmembrane transporter activity"/>
    <property type="evidence" value="ECO:0007669"/>
    <property type="project" value="InterPro"/>
</dbReference>
<dbReference type="InterPro" id="IPR027469">
    <property type="entry name" value="Cation_efflux_TMD_sf"/>
</dbReference>
<gene>
    <name evidence="10" type="ORF">Mal52_54030</name>
</gene>
<evidence type="ECO:0000256" key="5">
    <source>
        <dbReference type="ARBA" id="ARBA00022989"/>
    </source>
</evidence>
<evidence type="ECO:0000256" key="4">
    <source>
        <dbReference type="ARBA" id="ARBA00022692"/>
    </source>
</evidence>
<evidence type="ECO:0000256" key="3">
    <source>
        <dbReference type="ARBA" id="ARBA00022448"/>
    </source>
</evidence>
<dbReference type="InterPro" id="IPR027470">
    <property type="entry name" value="Cation_efflux_CTD"/>
</dbReference>
<dbReference type="AlphaFoldDB" id="A0A517ZWQ2"/>
<reference evidence="10 11" key="1">
    <citation type="submission" date="2019-02" db="EMBL/GenBank/DDBJ databases">
        <title>Deep-cultivation of Planctomycetes and their phenomic and genomic characterization uncovers novel biology.</title>
        <authorList>
            <person name="Wiegand S."/>
            <person name="Jogler M."/>
            <person name="Boedeker C."/>
            <person name="Pinto D."/>
            <person name="Vollmers J."/>
            <person name="Rivas-Marin E."/>
            <person name="Kohn T."/>
            <person name="Peeters S.H."/>
            <person name="Heuer A."/>
            <person name="Rast P."/>
            <person name="Oberbeckmann S."/>
            <person name="Bunk B."/>
            <person name="Jeske O."/>
            <person name="Meyerdierks A."/>
            <person name="Storesund J.E."/>
            <person name="Kallscheuer N."/>
            <person name="Luecker S."/>
            <person name="Lage O.M."/>
            <person name="Pohl T."/>
            <person name="Merkel B.J."/>
            <person name="Hornburger P."/>
            <person name="Mueller R.-W."/>
            <person name="Bruemmer F."/>
            <person name="Labrenz M."/>
            <person name="Spormann A.M."/>
            <person name="Op den Camp H."/>
            <person name="Overmann J."/>
            <person name="Amann R."/>
            <person name="Jetten M.S.M."/>
            <person name="Mascher T."/>
            <person name="Medema M.H."/>
            <person name="Devos D.P."/>
            <person name="Kaster A.-K."/>
            <person name="Ovreas L."/>
            <person name="Rohde M."/>
            <person name="Galperin M.Y."/>
            <person name="Jogler C."/>
        </authorList>
    </citation>
    <scope>NUCLEOTIDE SEQUENCE [LARGE SCALE GENOMIC DNA]</scope>
    <source>
        <strain evidence="10 11">Mal52</strain>
    </source>
</reference>